<organism evidence="2 3">
    <name type="scientific">Armillaria gallica</name>
    <name type="common">Bulbous honey fungus</name>
    <name type="synonym">Armillaria bulbosa</name>
    <dbReference type="NCBI Taxonomy" id="47427"/>
    <lineage>
        <taxon>Eukaryota</taxon>
        <taxon>Fungi</taxon>
        <taxon>Dikarya</taxon>
        <taxon>Basidiomycota</taxon>
        <taxon>Agaricomycotina</taxon>
        <taxon>Agaricomycetes</taxon>
        <taxon>Agaricomycetidae</taxon>
        <taxon>Agaricales</taxon>
        <taxon>Marasmiineae</taxon>
        <taxon>Physalacriaceae</taxon>
        <taxon>Armillaria</taxon>
    </lineage>
</organism>
<feature type="region of interest" description="Disordered" evidence="1">
    <location>
        <begin position="81"/>
        <end position="101"/>
    </location>
</feature>
<keyword evidence="3" id="KW-1185">Reference proteome</keyword>
<dbReference type="InParanoid" id="A0A2H3D219"/>
<evidence type="ECO:0000256" key="1">
    <source>
        <dbReference type="SAM" id="MobiDB-lite"/>
    </source>
</evidence>
<proteinExistence type="predicted"/>
<accession>A0A2H3D219</accession>
<dbReference type="Proteomes" id="UP000217790">
    <property type="component" value="Unassembled WGS sequence"/>
</dbReference>
<evidence type="ECO:0000313" key="3">
    <source>
        <dbReference type="Proteomes" id="UP000217790"/>
    </source>
</evidence>
<evidence type="ECO:0000313" key="2">
    <source>
        <dbReference type="EMBL" id="PBK89295.1"/>
    </source>
</evidence>
<protein>
    <submittedName>
        <fullName evidence="2">Uncharacterized protein</fullName>
    </submittedName>
</protein>
<reference evidence="3" key="1">
    <citation type="journal article" date="2017" name="Nat. Ecol. Evol.">
        <title>Genome expansion and lineage-specific genetic innovations in the forest pathogenic fungi Armillaria.</title>
        <authorList>
            <person name="Sipos G."/>
            <person name="Prasanna A.N."/>
            <person name="Walter M.C."/>
            <person name="O'Connor E."/>
            <person name="Balint B."/>
            <person name="Krizsan K."/>
            <person name="Kiss B."/>
            <person name="Hess J."/>
            <person name="Varga T."/>
            <person name="Slot J."/>
            <person name="Riley R."/>
            <person name="Boka B."/>
            <person name="Rigling D."/>
            <person name="Barry K."/>
            <person name="Lee J."/>
            <person name="Mihaltcheva S."/>
            <person name="LaButti K."/>
            <person name="Lipzen A."/>
            <person name="Waldron R."/>
            <person name="Moloney N.M."/>
            <person name="Sperisen C."/>
            <person name="Kredics L."/>
            <person name="Vagvoelgyi C."/>
            <person name="Patrignani A."/>
            <person name="Fitzpatrick D."/>
            <person name="Nagy I."/>
            <person name="Doyle S."/>
            <person name="Anderson J.B."/>
            <person name="Grigoriev I.V."/>
            <person name="Gueldener U."/>
            <person name="Muensterkoetter M."/>
            <person name="Nagy L.G."/>
        </authorList>
    </citation>
    <scope>NUCLEOTIDE SEQUENCE [LARGE SCALE GENOMIC DNA]</scope>
    <source>
        <strain evidence="3">Ar21-2</strain>
    </source>
</reference>
<feature type="compositionally biased region" description="Polar residues" evidence="1">
    <location>
        <begin position="90"/>
        <end position="99"/>
    </location>
</feature>
<dbReference type="EMBL" id="KZ293669">
    <property type="protein sequence ID" value="PBK89295.1"/>
    <property type="molecule type" value="Genomic_DNA"/>
</dbReference>
<name>A0A2H3D219_ARMGA</name>
<dbReference type="AlphaFoldDB" id="A0A2H3D219"/>
<gene>
    <name evidence="2" type="ORF">ARMGADRAFT_1033370</name>
</gene>
<sequence length="139" mass="15561">MNVSIESIRNIDVVVGAPRLVWFPTDHPVNESFVTVVDHLVVKVVETYAYDFGKLKQARCIPQDNLAVLARIVGRHYRPPHFSSDPGGPCTSQQATTKQPPARIERIGPHSHFRKGANDSSASTCKEPFLRVQSWAEVW</sequence>